<dbReference type="KEGG" id="egd:GS424_010830"/>
<dbReference type="GO" id="GO:0005886">
    <property type="term" value="C:plasma membrane"/>
    <property type="evidence" value="ECO:0007669"/>
    <property type="project" value="UniProtKB-SubCell"/>
</dbReference>
<evidence type="ECO:0000313" key="6">
    <source>
        <dbReference type="EMBL" id="QOS67039.1"/>
    </source>
</evidence>
<dbReference type="Proteomes" id="UP000478463">
    <property type="component" value="Chromosome"/>
</dbReference>
<evidence type="ECO:0000256" key="4">
    <source>
        <dbReference type="ARBA" id="ARBA00022989"/>
    </source>
</evidence>
<keyword evidence="5" id="KW-0472">Membrane</keyword>
<proteinExistence type="predicted"/>
<keyword evidence="3" id="KW-0812">Transmembrane</keyword>
<dbReference type="EMBL" id="CP063310">
    <property type="protein sequence ID" value="QOS67039.1"/>
    <property type="molecule type" value="Genomic_DNA"/>
</dbReference>
<dbReference type="PANTHER" id="PTHR30250:SF26">
    <property type="entry name" value="PSMA PROTEIN"/>
    <property type="match status" value="1"/>
</dbReference>
<evidence type="ECO:0000256" key="5">
    <source>
        <dbReference type="ARBA" id="ARBA00023136"/>
    </source>
</evidence>
<evidence type="ECO:0000256" key="1">
    <source>
        <dbReference type="ARBA" id="ARBA00004651"/>
    </source>
</evidence>
<dbReference type="InterPro" id="IPR002797">
    <property type="entry name" value="Polysacc_synth"/>
</dbReference>
<name>A0A6L7IS14_9ACTN</name>
<gene>
    <name evidence="6" type="ORF">GS424_010830</name>
</gene>
<evidence type="ECO:0000256" key="3">
    <source>
        <dbReference type="ARBA" id="ARBA00022692"/>
    </source>
</evidence>
<comment type="subcellular location">
    <subcellularLocation>
        <location evidence="1">Cell membrane</location>
        <topology evidence="1">Multi-pass membrane protein</topology>
    </subcellularLocation>
</comment>
<dbReference type="RefSeq" id="WP_160942205.1">
    <property type="nucleotide sequence ID" value="NZ_CP063310.1"/>
</dbReference>
<keyword evidence="2" id="KW-1003">Cell membrane</keyword>
<organism evidence="6 7">
    <name type="scientific">Eggerthella guodeyinii</name>
    <dbReference type="NCBI Taxonomy" id="2690837"/>
    <lineage>
        <taxon>Bacteria</taxon>
        <taxon>Bacillati</taxon>
        <taxon>Actinomycetota</taxon>
        <taxon>Coriobacteriia</taxon>
        <taxon>Eggerthellales</taxon>
        <taxon>Eggerthellaceae</taxon>
        <taxon>Eggerthella</taxon>
    </lineage>
</organism>
<dbReference type="Pfam" id="PF01943">
    <property type="entry name" value="Polysacc_synt"/>
    <property type="match status" value="1"/>
</dbReference>
<dbReference type="InterPro" id="IPR050833">
    <property type="entry name" value="Poly_Biosynth_Transport"/>
</dbReference>
<protein>
    <submittedName>
        <fullName evidence="6">Oligosaccharide flippase family protein</fullName>
    </submittedName>
</protein>
<keyword evidence="4" id="KW-1133">Transmembrane helix</keyword>
<dbReference type="PANTHER" id="PTHR30250">
    <property type="entry name" value="PST FAMILY PREDICTED COLANIC ACID TRANSPORTER"/>
    <property type="match status" value="1"/>
</dbReference>
<dbReference type="AlphaFoldDB" id="A0A6L7IS14"/>
<evidence type="ECO:0000256" key="2">
    <source>
        <dbReference type="ARBA" id="ARBA00022475"/>
    </source>
</evidence>
<sequence>MEEEDNGKNGVIRLAKNTGFLYLLSLSSQIVNLALIPFETRVLGSEAYGVIALAVAMSSVVTVLLDFGFILSATERTVKLVGDTRGLARLLGNVACAKAYLALAVGFVVSALVIFVQPFSDHRALFLLYYLAYAVSAFLPDFFYRGHEDMRIITVRTMAVKVVSALPIFFLLRSPADMWVVPALLLVGNAAAVSFSYYDIRKRYRVRSLVCKRAESLGLLRMSFGFFVSRFASVFYQSMNSVLLGFAYPGQAIVGYYGAAEKFLSYSKAVSSPVADSLYPYMVRTRNYSLCIKILVVAMPLVLVAAVMGWVFAEPICLFAFGKGYEGSAELLRCLMPAIVVILPTYVLCFPMLVPMGLSRYANRSNVIGAIVQVSLVGVLFGTGSFDARALCLAASASEVSVFLYRLWAVWSHRGLIR</sequence>
<accession>A0A6L7IS14</accession>
<evidence type="ECO:0000313" key="7">
    <source>
        <dbReference type="Proteomes" id="UP000478463"/>
    </source>
</evidence>
<reference evidence="6 7" key="1">
    <citation type="submission" date="2020-10" db="EMBL/GenBank/DDBJ databases">
        <title>Eggerthella sp. nov., isolated from human feces.</title>
        <authorList>
            <person name="Yajun G."/>
        </authorList>
    </citation>
    <scope>NUCLEOTIDE SEQUENCE [LARGE SCALE GENOMIC DNA]</scope>
    <source>
        <strain evidence="6 7">HF-1101</strain>
    </source>
</reference>